<reference evidence="1 2" key="1">
    <citation type="submission" date="2024-11" db="EMBL/GenBank/DDBJ databases">
        <title>Adaptive evolution of stress response genes in parasites aligns with host niche diversity.</title>
        <authorList>
            <person name="Hahn C."/>
            <person name="Resl P."/>
        </authorList>
    </citation>
    <scope>NUCLEOTIDE SEQUENCE [LARGE SCALE GENOMIC DNA]</scope>
    <source>
        <strain evidence="1">EGGRZ-B1_66</strain>
        <tissue evidence="1">Body</tissue>
    </source>
</reference>
<name>A0ABD2QGJ3_9PLAT</name>
<dbReference type="SUPFAM" id="SSF50156">
    <property type="entry name" value="PDZ domain-like"/>
    <property type="match status" value="1"/>
</dbReference>
<organism evidence="1 2">
    <name type="scientific">Cichlidogyrus casuarinus</name>
    <dbReference type="NCBI Taxonomy" id="1844966"/>
    <lineage>
        <taxon>Eukaryota</taxon>
        <taxon>Metazoa</taxon>
        <taxon>Spiralia</taxon>
        <taxon>Lophotrochozoa</taxon>
        <taxon>Platyhelminthes</taxon>
        <taxon>Monogenea</taxon>
        <taxon>Monopisthocotylea</taxon>
        <taxon>Dactylogyridea</taxon>
        <taxon>Ancyrocephalidae</taxon>
        <taxon>Cichlidogyrus</taxon>
    </lineage>
</organism>
<dbReference type="Gene3D" id="2.30.42.10">
    <property type="match status" value="1"/>
</dbReference>
<sequence length="227" mass="24962">MNQCDGSKENVSDFGVAPSLYEIVKYCHMIPAYIPIDMDFLIAHRSQETASPGQLGISVYLSKFPKSQESRDLTGKTSLIKPTNGAFKPVNEFSSQGVIMIDRLVPGCPVHRLGILKPGLLILEIEGRSLLQGDMTSESAANLISFEVDRAVSVGASEIKLTLARYRTKPLLNPNVDGHLLKAHASDKKKVRERCDPDGANQSRMKNDIIMKSNTCSSGYEMNYSLN</sequence>
<gene>
    <name evidence="1" type="ORF">Ciccas_003025</name>
</gene>
<evidence type="ECO:0000313" key="2">
    <source>
        <dbReference type="Proteomes" id="UP001626550"/>
    </source>
</evidence>
<dbReference type="EMBL" id="JBJKFK010000259">
    <property type="protein sequence ID" value="KAL3318322.1"/>
    <property type="molecule type" value="Genomic_DNA"/>
</dbReference>
<proteinExistence type="predicted"/>
<dbReference type="AlphaFoldDB" id="A0ABD2QGJ3"/>
<accession>A0ABD2QGJ3</accession>
<dbReference type="Proteomes" id="UP001626550">
    <property type="component" value="Unassembled WGS sequence"/>
</dbReference>
<evidence type="ECO:0000313" key="1">
    <source>
        <dbReference type="EMBL" id="KAL3318322.1"/>
    </source>
</evidence>
<protein>
    <recommendedName>
        <fullName evidence="3">PDZ domain-containing protein</fullName>
    </recommendedName>
</protein>
<keyword evidence="2" id="KW-1185">Reference proteome</keyword>
<comment type="caution">
    <text evidence="1">The sequence shown here is derived from an EMBL/GenBank/DDBJ whole genome shotgun (WGS) entry which is preliminary data.</text>
</comment>
<dbReference type="InterPro" id="IPR036034">
    <property type="entry name" value="PDZ_sf"/>
</dbReference>
<evidence type="ECO:0008006" key="3">
    <source>
        <dbReference type="Google" id="ProtNLM"/>
    </source>
</evidence>